<evidence type="ECO:0000256" key="2">
    <source>
        <dbReference type="ARBA" id="ARBA00023125"/>
    </source>
</evidence>
<accession>A0A1S9P6H8</accession>
<name>A0A1S9P6H8_9SPHI</name>
<dbReference type="InterPro" id="IPR009057">
    <property type="entry name" value="Homeodomain-like_sf"/>
</dbReference>
<dbReference type="RefSeq" id="WP_078351511.1">
    <property type="nucleotide sequence ID" value="NZ_MBTF01000039.1"/>
</dbReference>
<reference evidence="5 6" key="1">
    <citation type="submission" date="2016-07" db="EMBL/GenBank/DDBJ databases">
        <title>Genomic analysis of zinc-resistant bacterium Mucilaginibacter pedocola TBZ30.</title>
        <authorList>
            <person name="Huang J."/>
            <person name="Tang J."/>
        </authorList>
    </citation>
    <scope>NUCLEOTIDE SEQUENCE [LARGE SCALE GENOMIC DNA]</scope>
    <source>
        <strain evidence="5 6">TBZ30</strain>
    </source>
</reference>
<dbReference type="GO" id="GO:0043565">
    <property type="term" value="F:sequence-specific DNA binding"/>
    <property type="evidence" value="ECO:0007669"/>
    <property type="project" value="InterPro"/>
</dbReference>
<evidence type="ECO:0000256" key="3">
    <source>
        <dbReference type="ARBA" id="ARBA00023163"/>
    </source>
</evidence>
<dbReference type="Gene3D" id="1.10.10.60">
    <property type="entry name" value="Homeodomain-like"/>
    <property type="match status" value="1"/>
</dbReference>
<dbReference type="AlphaFoldDB" id="A0A1S9P6H8"/>
<dbReference type="STRING" id="1792845.BC343_19125"/>
<keyword evidence="1" id="KW-0805">Transcription regulation</keyword>
<protein>
    <submittedName>
        <fullName evidence="5">AraC family transcriptional regulator</fullName>
    </submittedName>
</protein>
<gene>
    <name evidence="5" type="ORF">BC343_19125</name>
</gene>
<comment type="caution">
    <text evidence="5">The sequence shown here is derived from an EMBL/GenBank/DDBJ whole genome shotgun (WGS) entry which is preliminary data.</text>
</comment>
<dbReference type="InterPro" id="IPR050204">
    <property type="entry name" value="AraC_XylS_family_regulators"/>
</dbReference>
<evidence type="ECO:0000256" key="1">
    <source>
        <dbReference type="ARBA" id="ARBA00023015"/>
    </source>
</evidence>
<evidence type="ECO:0000259" key="4">
    <source>
        <dbReference type="PROSITE" id="PS01124"/>
    </source>
</evidence>
<dbReference type="InterPro" id="IPR018060">
    <property type="entry name" value="HTH_AraC"/>
</dbReference>
<dbReference type="PANTHER" id="PTHR46796:SF13">
    <property type="entry name" value="HTH-TYPE TRANSCRIPTIONAL ACTIVATOR RHAS"/>
    <property type="match status" value="1"/>
</dbReference>
<dbReference type="Pfam" id="PF12833">
    <property type="entry name" value="HTH_18"/>
    <property type="match status" value="1"/>
</dbReference>
<dbReference type="EMBL" id="MBTF01000039">
    <property type="protein sequence ID" value="OOQ56549.1"/>
    <property type="molecule type" value="Genomic_DNA"/>
</dbReference>
<sequence length="268" mass="29641">MYHQEFTPPAQLSQAIKCFWYTCRDAVEGQPGFEVVPDGYAEIVFCFGALHLQAEDGSLRPLPPVFMMGLLGAPVTFYTEGVFEVIGIRCYPWAVSGLLNLRAGGGGLQPLEHPIATLWPTLAKLVAEKKIDEAVKIVNNYFAEWQVNYDNILNKASAAMRTANGSLSVKGVAEAAHATVRTLERRFKASAGHSVKDVSALMRFEQVRNRLWTDPDAHLATLAAELGYSDQPHLSREFKRYSGTSPAAFARKAKQERVFFSDNLVAFV</sequence>
<feature type="domain" description="HTH araC/xylS-type" evidence="4">
    <location>
        <begin position="150"/>
        <end position="252"/>
    </location>
</feature>
<dbReference type="Proteomes" id="UP000189739">
    <property type="component" value="Unassembled WGS sequence"/>
</dbReference>
<dbReference type="PANTHER" id="PTHR46796">
    <property type="entry name" value="HTH-TYPE TRANSCRIPTIONAL ACTIVATOR RHAS-RELATED"/>
    <property type="match status" value="1"/>
</dbReference>
<dbReference type="OrthoDB" id="323290at2"/>
<keyword evidence="6" id="KW-1185">Reference proteome</keyword>
<proteinExistence type="predicted"/>
<dbReference type="SUPFAM" id="SSF46689">
    <property type="entry name" value="Homeodomain-like"/>
    <property type="match status" value="1"/>
</dbReference>
<dbReference type="GO" id="GO:0003700">
    <property type="term" value="F:DNA-binding transcription factor activity"/>
    <property type="evidence" value="ECO:0007669"/>
    <property type="project" value="InterPro"/>
</dbReference>
<keyword evidence="2" id="KW-0238">DNA-binding</keyword>
<dbReference type="InterPro" id="IPR046532">
    <property type="entry name" value="DUF6597"/>
</dbReference>
<dbReference type="PROSITE" id="PS01124">
    <property type="entry name" value="HTH_ARAC_FAMILY_2"/>
    <property type="match status" value="1"/>
</dbReference>
<dbReference type="Pfam" id="PF20240">
    <property type="entry name" value="DUF6597"/>
    <property type="match status" value="1"/>
</dbReference>
<dbReference type="SMART" id="SM00342">
    <property type="entry name" value="HTH_ARAC"/>
    <property type="match status" value="1"/>
</dbReference>
<evidence type="ECO:0000313" key="5">
    <source>
        <dbReference type="EMBL" id="OOQ56549.1"/>
    </source>
</evidence>
<evidence type="ECO:0000313" key="6">
    <source>
        <dbReference type="Proteomes" id="UP000189739"/>
    </source>
</evidence>
<keyword evidence="3" id="KW-0804">Transcription</keyword>
<organism evidence="5 6">
    <name type="scientific">Mucilaginibacter pedocola</name>
    <dbReference type="NCBI Taxonomy" id="1792845"/>
    <lineage>
        <taxon>Bacteria</taxon>
        <taxon>Pseudomonadati</taxon>
        <taxon>Bacteroidota</taxon>
        <taxon>Sphingobacteriia</taxon>
        <taxon>Sphingobacteriales</taxon>
        <taxon>Sphingobacteriaceae</taxon>
        <taxon>Mucilaginibacter</taxon>
    </lineage>
</organism>